<protein>
    <submittedName>
        <fullName evidence="1">Uncharacterized protein</fullName>
    </submittedName>
</protein>
<reference evidence="1" key="1">
    <citation type="journal article" date="2023" name="G3 (Bethesda)">
        <title>A reference genome for the long-term kleptoplast-retaining sea slug Elysia crispata morphotype clarki.</title>
        <authorList>
            <person name="Eastman K.E."/>
            <person name="Pendleton A.L."/>
            <person name="Shaikh M.A."/>
            <person name="Suttiyut T."/>
            <person name="Ogas R."/>
            <person name="Tomko P."/>
            <person name="Gavelis G."/>
            <person name="Widhalm J.R."/>
            <person name="Wisecaver J.H."/>
        </authorList>
    </citation>
    <scope>NUCLEOTIDE SEQUENCE</scope>
    <source>
        <strain evidence="1">ECLA1</strain>
    </source>
</reference>
<sequence>MPEQFHMASKAVVPGLSTVFNPASNGPILKTVGEHVEDIQSLTIRGTVQIRLKLGSNYPRPVMARKPSPLMENFDSRSCGSNFIGISVFWRYFHEVLKPSRFPDLDRPGLAQSRVTVKADRYRCIQNHLYLTPLGEVIQPQPGPRCIVHCDGLWADRPRTGGLVGYQDATRPVGSVNDSESDNRVTLIC</sequence>
<dbReference type="EMBL" id="JAWDGP010006383">
    <property type="protein sequence ID" value="KAK3741966.1"/>
    <property type="molecule type" value="Genomic_DNA"/>
</dbReference>
<name>A0AAE1CX04_9GAST</name>
<evidence type="ECO:0000313" key="2">
    <source>
        <dbReference type="Proteomes" id="UP001283361"/>
    </source>
</evidence>
<dbReference type="Proteomes" id="UP001283361">
    <property type="component" value="Unassembled WGS sequence"/>
</dbReference>
<organism evidence="1 2">
    <name type="scientific">Elysia crispata</name>
    <name type="common">lettuce slug</name>
    <dbReference type="NCBI Taxonomy" id="231223"/>
    <lineage>
        <taxon>Eukaryota</taxon>
        <taxon>Metazoa</taxon>
        <taxon>Spiralia</taxon>
        <taxon>Lophotrochozoa</taxon>
        <taxon>Mollusca</taxon>
        <taxon>Gastropoda</taxon>
        <taxon>Heterobranchia</taxon>
        <taxon>Euthyneura</taxon>
        <taxon>Panpulmonata</taxon>
        <taxon>Sacoglossa</taxon>
        <taxon>Placobranchoidea</taxon>
        <taxon>Plakobranchidae</taxon>
        <taxon>Elysia</taxon>
    </lineage>
</organism>
<gene>
    <name evidence="1" type="ORF">RRG08_024712</name>
</gene>
<evidence type="ECO:0000313" key="1">
    <source>
        <dbReference type="EMBL" id="KAK3741966.1"/>
    </source>
</evidence>
<accession>A0AAE1CX04</accession>
<dbReference type="AlphaFoldDB" id="A0AAE1CX04"/>
<comment type="caution">
    <text evidence="1">The sequence shown here is derived from an EMBL/GenBank/DDBJ whole genome shotgun (WGS) entry which is preliminary data.</text>
</comment>
<keyword evidence="2" id="KW-1185">Reference proteome</keyword>
<proteinExistence type="predicted"/>